<dbReference type="EMBL" id="ML005362">
    <property type="protein sequence ID" value="RKP18814.1"/>
    <property type="molecule type" value="Genomic_DNA"/>
</dbReference>
<evidence type="ECO:0000256" key="1">
    <source>
        <dbReference type="ARBA" id="ARBA00008998"/>
    </source>
</evidence>
<dbReference type="Pfam" id="PF05670">
    <property type="entry name" value="NFACT-R_1"/>
    <property type="match status" value="1"/>
</dbReference>
<evidence type="ECO:0000313" key="4">
    <source>
        <dbReference type="EMBL" id="RKP18814.1"/>
    </source>
</evidence>
<feature type="compositionally biased region" description="Basic and acidic residues" evidence="2">
    <location>
        <begin position="128"/>
        <end position="155"/>
    </location>
</feature>
<comment type="similarity">
    <text evidence="1">Belongs to the CCDC25 family.</text>
</comment>
<name>A0A4P9YHF1_ROZAC</name>
<evidence type="ECO:0000256" key="2">
    <source>
        <dbReference type="SAM" id="MobiDB-lite"/>
    </source>
</evidence>
<dbReference type="AlphaFoldDB" id="A0A4P9YHF1"/>
<evidence type="ECO:0000259" key="3">
    <source>
        <dbReference type="Pfam" id="PF05670"/>
    </source>
</evidence>
<dbReference type="PANTHER" id="PTHR13049:SF2">
    <property type="entry name" value="COILED-COIL DOMAIN-CONTAINING PROTEIN 25"/>
    <property type="match status" value="1"/>
</dbReference>
<gene>
    <name evidence="4" type="ORF">ROZALSC1DRAFT_29540</name>
</gene>
<feature type="region of interest" description="Disordered" evidence="2">
    <location>
        <begin position="121"/>
        <end position="155"/>
    </location>
</feature>
<dbReference type="InterPro" id="IPR039730">
    <property type="entry name" value="Jlp2/Ccd25"/>
</dbReference>
<proteinExistence type="inferred from homology"/>
<sequence length="179" mass="21421">MGKDKFEKRFHVDNLSSAHVYLRMPDGMKWDSIPDALLTDCAQLVKANSIEGNKKDNISVVYTPWSNLKKTKGMEVGQVGFHKEGLRKKIFVEKRSNEIVNRLNKTKIEREVDFSQEKINRDRTKRKERQERERKQRQEAVQKQREKEERERQLHYEDVFENAVMKSNYDNQNLEDDFM</sequence>
<reference evidence="5" key="1">
    <citation type="journal article" date="2018" name="Nat. Microbiol.">
        <title>Leveraging single-cell genomics to expand the fungal tree of life.</title>
        <authorList>
            <person name="Ahrendt S.R."/>
            <person name="Quandt C.A."/>
            <person name="Ciobanu D."/>
            <person name="Clum A."/>
            <person name="Salamov A."/>
            <person name="Andreopoulos B."/>
            <person name="Cheng J.F."/>
            <person name="Woyke T."/>
            <person name="Pelin A."/>
            <person name="Henrissat B."/>
            <person name="Reynolds N.K."/>
            <person name="Benny G.L."/>
            <person name="Smith M.E."/>
            <person name="James T.Y."/>
            <person name="Grigoriev I.V."/>
        </authorList>
    </citation>
    <scope>NUCLEOTIDE SEQUENCE [LARGE SCALE GENOMIC DNA]</scope>
    <source>
        <strain evidence="5">CSF55</strain>
    </source>
</reference>
<protein>
    <recommendedName>
        <fullName evidence="3">NFACT RNA-binding domain-containing protein</fullName>
    </recommendedName>
</protein>
<organism evidence="4 5">
    <name type="scientific">Rozella allomycis (strain CSF55)</name>
    <dbReference type="NCBI Taxonomy" id="988480"/>
    <lineage>
        <taxon>Eukaryota</taxon>
        <taxon>Fungi</taxon>
        <taxon>Fungi incertae sedis</taxon>
        <taxon>Cryptomycota</taxon>
        <taxon>Cryptomycota incertae sedis</taxon>
        <taxon>Rozella</taxon>
    </lineage>
</organism>
<feature type="domain" description="NFACT RNA-binding" evidence="3">
    <location>
        <begin position="9"/>
        <end position="82"/>
    </location>
</feature>
<dbReference type="PANTHER" id="PTHR13049">
    <property type="entry name" value="DUF814-RELATED"/>
    <property type="match status" value="1"/>
</dbReference>
<evidence type="ECO:0000313" key="5">
    <source>
        <dbReference type="Proteomes" id="UP000281549"/>
    </source>
</evidence>
<dbReference type="InterPro" id="IPR008532">
    <property type="entry name" value="NFACT_RNA-bd"/>
</dbReference>
<dbReference type="Proteomes" id="UP000281549">
    <property type="component" value="Unassembled WGS sequence"/>
</dbReference>
<accession>A0A4P9YHF1</accession>